<comment type="caution">
    <text evidence="4">The sequence shown here is derived from an EMBL/GenBank/DDBJ whole genome shotgun (WGS) entry which is preliminary data.</text>
</comment>
<dbReference type="SMART" id="SM01117">
    <property type="entry name" value="Cyt-b5"/>
    <property type="match status" value="1"/>
</dbReference>
<protein>
    <submittedName>
        <fullName evidence="4">Putative neuferricin-like</fullName>
    </submittedName>
</protein>
<evidence type="ECO:0000256" key="2">
    <source>
        <dbReference type="SAM" id="Phobius"/>
    </source>
</evidence>
<organism evidence="4 5">
    <name type="scientific">Stichopus japonicus</name>
    <name type="common">Sea cucumber</name>
    <dbReference type="NCBI Taxonomy" id="307972"/>
    <lineage>
        <taxon>Eukaryota</taxon>
        <taxon>Metazoa</taxon>
        <taxon>Echinodermata</taxon>
        <taxon>Eleutherozoa</taxon>
        <taxon>Echinozoa</taxon>
        <taxon>Holothuroidea</taxon>
        <taxon>Aspidochirotacea</taxon>
        <taxon>Aspidochirotida</taxon>
        <taxon>Stichopodidae</taxon>
        <taxon>Apostichopus</taxon>
    </lineage>
</organism>
<dbReference type="OrthoDB" id="10257697at2759"/>
<dbReference type="GO" id="GO:0016020">
    <property type="term" value="C:membrane"/>
    <property type="evidence" value="ECO:0007669"/>
    <property type="project" value="TreeGrafter"/>
</dbReference>
<sequence length="299" mass="33458">MEVSIKLFLFSTLALGFAIIIAWYYPKEFQLASFSPLGSIFSLVSVIDFVSKKKAATAERANEQMKRSPTEGDRIFSSDELAAMTEDPILLGFLGKVFDVTKGSKHYGPGGGYQFFAGKDATRAFITGDFTESGLLSDINGLEPKEALEVKTWLDFYEKDYIYVGKLHGTYYDADGRPTEKLRSAHHLIAEGQKEKAANDADKRKFPPCNSEWSEKTGTRIWCSTRSLTLFSKPLSLFNSNSGGISRDWTGFPRKYFQPGAKSFRCACVPEQELDNPHFKMYDNCDPKAISCKLASKNE</sequence>
<feature type="domain" description="Cytochrome b5 heme-binding" evidence="3">
    <location>
        <begin position="76"/>
        <end position="168"/>
    </location>
</feature>
<dbReference type="GO" id="GO:0012505">
    <property type="term" value="C:endomembrane system"/>
    <property type="evidence" value="ECO:0007669"/>
    <property type="project" value="TreeGrafter"/>
</dbReference>
<dbReference type="InterPro" id="IPR036400">
    <property type="entry name" value="Cyt_B5-like_heme/steroid_sf"/>
</dbReference>
<dbReference type="AlphaFoldDB" id="A0A2G8JMR6"/>
<dbReference type="EMBL" id="MRZV01001568">
    <property type="protein sequence ID" value="PIK37054.1"/>
    <property type="molecule type" value="Genomic_DNA"/>
</dbReference>
<dbReference type="Gene3D" id="3.10.120.10">
    <property type="entry name" value="Cytochrome b5-like heme/steroid binding domain"/>
    <property type="match status" value="1"/>
</dbReference>
<dbReference type="Proteomes" id="UP000230750">
    <property type="component" value="Unassembled WGS sequence"/>
</dbReference>
<dbReference type="PANTHER" id="PTHR10281">
    <property type="entry name" value="MEMBRANE-ASSOCIATED PROGESTERONE RECEPTOR COMPONENT-RELATED"/>
    <property type="match status" value="1"/>
</dbReference>
<dbReference type="SUPFAM" id="SSF55856">
    <property type="entry name" value="Cytochrome b5-like heme/steroid binding domain"/>
    <property type="match status" value="1"/>
</dbReference>
<keyword evidence="2" id="KW-0812">Transmembrane</keyword>
<comment type="similarity">
    <text evidence="1">Belongs to the cytochrome b5 family. MAPR subfamily.</text>
</comment>
<dbReference type="Pfam" id="PF00173">
    <property type="entry name" value="Cyt-b5"/>
    <property type="match status" value="1"/>
</dbReference>
<feature type="transmembrane region" description="Helical" evidence="2">
    <location>
        <begin position="7"/>
        <end position="25"/>
    </location>
</feature>
<keyword evidence="2" id="KW-1133">Transmembrane helix</keyword>
<evidence type="ECO:0000256" key="1">
    <source>
        <dbReference type="ARBA" id="ARBA00038357"/>
    </source>
</evidence>
<accession>A0A2G8JMR6</accession>
<evidence type="ECO:0000313" key="5">
    <source>
        <dbReference type="Proteomes" id="UP000230750"/>
    </source>
</evidence>
<dbReference type="InterPro" id="IPR050577">
    <property type="entry name" value="MAPR/NEUFC/NENF-like"/>
</dbReference>
<name>A0A2G8JMR6_STIJA</name>
<dbReference type="InterPro" id="IPR001199">
    <property type="entry name" value="Cyt_B5-like_heme/steroid-bd"/>
</dbReference>
<reference evidence="4 5" key="1">
    <citation type="journal article" date="2017" name="PLoS Biol.">
        <title>The sea cucumber genome provides insights into morphological evolution and visceral regeneration.</title>
        <authorList>
            <person name="Zhang X."/>
            <person name="Sun L."/>
            <person name="Yuan J."/>
            <person name="Sun Y."/>
            <person name="Gao Y."/>
            <person name="Zhang L."/>
            <person name="Li S."/>
            <person name="Dai H."/>
            <person name="Hamel J.F."/>
            <person name="Liu C."/>
            <person name="Yu Y."/>
            <person name="Liu S."/>
            <person name="Lin W."/>
            <person name="Guo K."/>
            <person name="Jin S."/>
            <person name="Xu P."/>
            <person name="Storey K.B."/>
            <person name="Huan P."/>
            <person name="Zhang T."/>
            <person name="Zhou Y."/>
            <person name="Zhang J."/>
            <person name="Lin C."/>
            <person name="Li X."/>
            <person name="Xing L."/>
            <person name="Huo D."/>
            <person name="Sun M."/>
            <person name="Wang L."/>
            <person name="Mercier A."/>
            <person name="Li F."/>
            <person name="Yang H."/>
            <person name="Xiang J."/>
        </authorList>
    </citation>
    <scope>NUCLEOTIDE SEQUENCE [LARGE SCALE GENOMIC DNA]</scope>
    <source>
        <strain evidence="4">Shaxun</strain>
        <tissue evidence="4">Muscle</tissue>
    </source>
</reference>
<proteinExistence type="inferred from homology"/>
<evidence type="ECO:0000259" key="3">
    <source>
        <dbReference type="SMART" id="SM01117"/>
    </source>
</evidence>
<keyword evidence="2" id="KW-0472">Membrane</keyword>
<keyword evidence="5" id="KW-1185">Reference proteome</keyword>
<dbReference type="PANTHER" id="PTHR10281:SF4">
    <property type="entry name" value="NEUFERRICIN"/>
    <property type="match status" value="1"/>
</dbReference>
<gene>
    <name evidence="4" type="ORF">BSL78_26116</name>
</gene>
<dbReference type="STRING" id="307972.A0A2G8JMR6"/>
<evidence type="ECO:0000313" key="4">
    <source>
        <dbReference type="EMBL" id="PIK37054.1"/>
    </source>
</evidence>